<dbReference type="RefSeq" id="WP_144195939.1">
    <property type="nucleotide sequence ID" value="NZ_CP097330.1"/>
</dbReference>
<proteinExistence type="predicted"/>
<evidence type="ECO:0000313" key="5">
    <source>
        <dbReference type="Proteomes" id="UP000318943"/>
    </source>
</evidence>
<evidence type="ECO:0000256" key="1">
    <source>
        <dbReference type="SAM" id="MobiDB-lite"/>
    </source>
</evidence>
<dbReference type="AlphaFoldDB" id="A0AAE9I3C0"/>
<gene>
    <name evidence="3" type="ORF">FGG12_02845</name>
    <name evidence="4" type="ORF">M5D45_05650</name>
</gene>
<protein>
    <recommendedName>
        <fullName evidence="7">Lipoprotein</fullName>
    </recommendedName>
</protein>
<evidence type="ECO:0000313" key="6">
    <source>
        <dbReference type="Proteomes" id="UP001056132"/>
    </source>
</evidence>
<feature type="signal peptide" evidence="2">
    <location>
        <begin position="1"/>
        <end position="18"/>
    </location>
</feature>
<dbReference type="Proteomes" id="UP000318943">
    <property type="component" value="Unassembled WGS sequence"/>
</dbReference>
<accession>A0AAE9I3C0</accession>
<evidence type="ECO:0000256" key="2">
    <source>
        <dbReference type="SAM" id="SignalP"/>
    </source>
</evidence>
<name>A0AAE9I3C0_9BURK</name>
<reference evidence="4" key="3">
    <citation type="submission" date="2022-05" db="EMBL/GenBank/DDBJ databases">
        <authorList>
            <person name="Kunte H.-J."/>
        </authorList>
    </citation>
    <scope>NUCLEOTIDE SEQUENCE</scope>
    <source>
        <strain evidence="4">G5</strain>
    </source>
</reference>
<keyword evidence="5" id="KW-1185">Reference proteome</keyword>
<reference evidence="4" key="2">
    <citation type="journal article" date="2022" name="Microbiol. Resour. Announc.">
        <title>Genome Sequence of Cupriavidus campinensis Strain G5, a Member of a Bacterial Consortium Capable of Polyethylene Degradation.</title>
        <authorList>
            <person name="Schneider B."/>
            <person name="Pfeiffer F."/>
            <person name="Dyall-Smith M."/>
            <person name="Kunte H.J."/>
        </authorList>
    </citation>
    <scope>NUCLEOTIDE SEQUENCE</scope>
    <source>
        <strain evidence="4">G5</strain>
    </source>
</reference>
<feature type="chain" id="PRO_5042293949" description="Lipoprotein" evidence="2">
    <location>
        <begin position="19"/>
        <end position="404"/>
    </location>
</feature>
<reference evidence="3 5" key="1">
    <citation type="submission" date="2019-05" db="EMBL/GenBank/DDBJ databases">
        <title>Whole genome sequence analysis of Cupriavidus campinensis S14E4C strain.</title>
        <authorList>
            <person name="Abbaszade G."/>
            <person name="Szabo A."/>
            <person name="Toumi M."/>
            <person name="Toth E."/>
        </authorList>
    </citation>
    <scope>NUCLEOTIDE SEQUENCE [LARGE SCALE GENOMIC DNA]</scope>
    <source>
        <strain evidence="3 5">S14E4C</strain>
    </source>
</reference>
<keyword evidence="2" id="KW-0732">Signal</keyword>
<dbReference type="EMBL" id="VCIZ01000001">
    <property type="protein sequence ID" value="TSP14600.1"/>
    <property type="molecule type" value="Genomic_DNA"/>
</dbReference>
<dbReference type="Proteomes" id="UP001056132">
    <property type="component" value="Chromosome 1"/>
</dbReference>
<dbReference type="EMBL" id="CP097330">
    <property type="protein sequence ID" value="URF05302.1"/>
    <property type="molecule type" value="Genomic_DNA"/>
</dbReference>
<organism evidence="4 6">
    <name type="scientific">Cupriavidus campinensis</name>
    <dbReference type="NCBI Taxonomy" id="151783"/>
    <lineage>
        <taxon>Bacteria</taxon>
        <taxon>Pseudomonadati</taxon>
        <taxon>Pseudomonadota</taxon>
        <taxon>Betaproteobacteria</taxon>
        <taxon>Burkholderiales</taxon>
        <taxon>Burkholderiaceae</taxon>
        <taxon>Cupriavidus</taxon>
    </lineage>
</organism>
<evidence type="ECO:0008006" key="7">
    <source>
        <dbReference type="Google" id="ProtNLM"/>
    </source>
</evidence>
<feature type="compositionally biased region" description="Low complexity" evidence="1">
    <location>
        <begin position="26"/>
        <end position="36"/>
    </location>
</feature>
<feature type="region of interest" description="Disordered" evidence="1">
    <location>
        <begin position="23"/>
        <end position="43"/>
    </location>
</feature>
<evidence type="ECO:0000313" key="4">
    <source>
        <dbReference type="EMBL" id="URF05302.1"/>
    </source>
</evidence>
<dbReference type="KEGG" id="ccam:M5D45_05650"/>
<dbReference type="PROSITE" id="PS51257">
    <property type="entry name" value="PROKAR_LIPOPROTEIN"/>
    <property type="match status" value="1"/>
</dbReference>
<sequence>MLKWKYLMGALVVGAALAGCGGGDGQAPVQTETPAAPAEPPPPLPIKYSGTLSFGDTIALTVDAPSRGRVTLSFVDSAFGLRGTVIGNYTSTDGNYTVSGLEADSADPPPATLTARLAGIGLTFRQGVDGLFGEISGVPNLLGTSTGLLAGDIAANVAPLTAPALSSLAGGYNVLMNFGIYDQATGKPLVGPVSTAAGMRFDTEGNVELCTDADLVTCVTPQLGKLTLADQTRFPGAYDLVMNGGGYFRGRLFVNPTGGLRFDMNYAEAGSVATGTWTIQPATALVAGELDGTWACSRANRVMDGAAAVMDGTLVRDTLTIADGKLTTASKALTLPLMLNAFQGGMTLNGVALAINGDPDADPDDPAAAPPTFGQILLKTGADSLAWLNLTDSSVFQGTCRRAS</sequence>
<evidence type="ECO:0000313" key="3">
    <source>
        <dbReference type="EMBL" id="TSP14600.1"/>
    </source>
</evidence>